<gene>
    <name evidence="1" type="ORF">K3G42_031399</name>
</gene>
<organism evidence="1 2">
    <name type="scientific">Sphaerodactylus townsendi</name>
    <dbReference type="NCBI Taxonomy" id="933632"/>
    <lineage>
        <taxon>Eukaryota</taxon>
        <taxon>Metazoa</taxon>
        <taxon>Chordata</taxon>
        <taxon>Craniata</taxon>
        <taxon>Vertebrata</taxon>
        <taxon>Euteleostomi</taxon>
        <taxon>Lepidosauria</taxon>
        <taxon>Squamata</taxon>
        <taxon>Bifurcata</taxon>
        <taxon>Gekkota</taxon>
        <taxon>Sphaerodactylidae</taxon>
        <taxon>Sphaerodactylus</taxon>
    </lineage>
</organism>
<dbReference type="EMBL" id="CM037614">
    <property type="protein sequence ID" value="KAH8017637.1"/>
    <property type="molecule type" value="Genomic_DNA"/>
</dbReference>
<evidence type="ECO:0000313" key="1">
    <source>
        <dbReference type="EMBL" id="KAH8017637.1"/>
    </source>
</evidence>
<name>A0ACB8GDV8_9SAUR</name>
<dbReference type="Proteomes" id="UP000827872">
    <property type="component" value="Linkage Group LG01"/>
</dbReference>
<protein>
    <submittedName>
        <fullName evidence="1">Uncharacterized protein</fullName>
    </submittedName>
</protein>
<keyword evidence="2" id="KW-1185">Reference proteome</keyword>
<evidence type="ECO:0000313" key="2">
    <source>
        <dbReference type="Proteomes" id="UP000827872"/>
    </source>
</evidence>
<accession>A0ACB8GDV8</accession>
<reference evidence="1" key="1">
    <citation type="submission" date="2021-08" db="EMBL/GenBank/DDBJ databases">
        <title>The first chromosome-level gecko genome reveals the dynamic sex chromosomes of Neotropical dwarf geckos (Sphaerodactylidae: Sphaerodactylus).</title>
        <authorList>
            <person name="Pinto B.J."/>
            <person name="Keating S.E."/>
            <person name="Gamble T."/>
        </authorList>
    </citation>
    <scope>NUCLEOTIDE SEQUENCE</scope>
    <source>
        <strain evidence="1">TG3544</strain>
    </source>
</reference>
<proteinExistence type="predicted"/>
<comment type="caution">
    <text evidence="1">The sequence shown here is derived from an EMBL/GenBank/DDBJ whole genome shotgun (WGS) entry which is preliminary data.</text>
</comment>
<sequence length="154" mass="17050">MESTKWLPKSPKLHGSHNWSSQGTHRASRKGKESTPGGNLFGSTNEKWKEGRISPEQEAEELEDPDEDEPISKFSGSLFDSGNPTRDQRSTRVAFQESEKTATKVKPVPALSNKHPVPAAAPKEGNRRFSKETKEQIPRTAGASEQPLKVICEQ</sequence>